<dbReference type="AlphaFoldDB" id="A0A011QN77"/>
<reference evidence="5" key="1">
    <citation type="submission" date="2014-02" db="EMBL/GenBank/DDBJ databases">
        <title>Expanding our view of genomic diversity in Candidatus Accumulibacter clades.</title>
        <authorList>
            <person name="Skennerton C.T."/>
            <person name="Barr J.J."/>
            <person name="Slater F.R."/>
            <person name="Bond P.L."/>
            <person name="Tyson G.W."/>
        </authorList>
    </citation>
    <scope>NUCLEOTIDE SEQUENCE [LARGE SCALE GENOMIC DNA]</scope>
</reference>
<dbReference type="Pfam" id="PF01019">
    <property type="entry name" value="G_glu_transpept"/>
    <property type="match status" value="1"/>
</dbReference>
<comment type="caution">
    <text evidence="5">The sequence shown here is derived from an EMBL/GenBank/DDBJ whole genome shotgun (WGS) entry which is preliminary data.</text>
</comment>
<dbReference type="GO" id="GO:0016740">
    <property type="term" value="F:transferase activity"/>
    <property type="evidence" value="ECO:0007669"/>
    <property type="project" value="UniProtKB-KW"/>
</dbReference>
<accession>A0A011QN77</accession>
<dbReference type="STRING" id="1454004.AW11_00635"/>
<dbReference type="GO" id="GO:0016787">
    <property type="term" value="F:hydrolase activity"/>
    <property type="evidence" value="ECO:0007669"/>
    <property type="project" value="UniProtKB-KW"/>
</dbReference>
<evidence type="ECO:0000313" key="6">
    <source>
        <dbReference type="Proteomes" id="UP000022141"/>
    </source>
</evidence>
<dbReference type="PANTHER" id="PTHR43199:SF1">
    <property type="entry name" value="GLUTATHIONE HYDROLASE PROENZYME"/>
    <property type="match status" value="1"/>
</dbReference>
<proteinExistence type="inferred from homology"/>
<dbReference type="InterPro" id="IPR051792">
    <property type="entry name" value="GGT_bact"/>
</dbReference>
<gene>
    <name evidence="5" type="primary">acyI</name>
    <name evidence="5" type="ORF">AW11_00635</name>
</gene>
<dbReference type="PATRIC" id="fig|1454004.3.peg.660"/>
<evidence type="ECO:0000313" key="5">
    <source>
        <dbReference type="EMBL" id="EXI90777.1"/>
    </source>
</evidence>
<keyword evidence="6" id="KW-1185">Reference proteome</keyword>
<dbReference type="InterPro" id="IPR029055">
    <property type="entry name" value="Ntn_hydrolases_N"/>
</dbReference>
<protein>
    <submittedName>
        <fullName evidence="5">Acylase ACY 1</fullName>
    </submittedName>
</protein>
<dbReference type="EMBL" id="JEMY01000004">
    <property type="protein sequence ID" value="EXI90777.1"/>
    <property type="molecule type" value="Genomic_DNA"/>
</dbReference>
<dbReference type="SUPFAM" id="SSF56235">
    <property type="entry name" value="N-terminal nucleophile aminohydrolases (Ntn hydrolases)"/>
    <property type="match status" value="1"/>
</dbReference>
<evidence type="ECO:0000256" key="3">
    <source>
        <dbReference type="ARBA" id="ARBA00022801"/>
    </source>
</evidence>
<sequence length="521" mass="54181">MGILGVIAASEPHTAEAGACLLRRGGNAVDAIVAAKLAATVTELPLTSLGGGGACIWGDADDGYKVLDFFAATPGRGLASPPRLDFAPVTVDFGRTTQVFHVGRAAAAVPGELVGLLELHRRAGRVPLREVVAPAVAWARDGFTVSPQIAMIISLVAPIARRSPTVANLFFPRGVLPQAGDRLSNPDLGDFLYALGEGDTDTHVARYWAALVANFGPAQGGLITAEDVAAYAPVIRAPLRVGFGPYTVLTNPPPAAGGGLIGAGLRIAERLGLGEEEFLSREQQLKMAALLATVSEIRQAGYDHRLYADPGSILDLAAGDGIPAWGARTQTLIAENQLGATTHISVIDADRMAAAMTTSNGEGCGEALPGLGIHVNNFLGEDDINPSGFHHRAAGTWMSTMMSPTIVVAGERPCFALGSGGSNRIRSAILQSLLNLLAYRRPLKEAVNAPRLHVEGARLWFESHGLGAGAADALQAAWPAATRFDEASLFFGGVNCVASGHGHLYGAGDRRRGGVVVVTEQ</sequence>
<name>A0A011QN77_ACCRE</name>
<dbReference type="Gene3D" id="3.60.20.40">
    <property type="match status" value="1"/>
</dbReference>
<organism evidence="5 6">
    <name type="scientific">Accumulibacter regalis</name>
    <dbReference type="NCBI Taxonomy" id="522306"/>
    <lineage>
        <taxon>Bacteria</taxon>
        <taxon>Pseudomonadati</taxon>
        <taxon>Pseudomonadota</taxon>
        <taxon>Betaproteobacteria</taxon>
        <taxon>Candidatus Accumulibacter</taxon>
    </lineage>
</organism>
<evidence type="ECO:0000256" key="1">
    <source>
        <dbReference type="ARBA" id="ARBA00009381"/>
    </source>
</evidence>
<dbReference type="eggNOG" id="COG0405">
    <property type="taxonomic scope" value="Bacteria"/>
</dbReference>
<keyword evidence="2" id="KW-0808">Transferase</keyword>
<keyword evidence="3" id="KW-0378">Hydrolase</keyword>
<dbReference type="Proteomes" id="UP000022141">
    <property type="component" value="Unassembled WGS sequence"/>
</dbReference>
<dbReference type="PANTHER" id="PTHR43199">
    <property type="entry name" value="GLUTATHIONE HYDROLASE"/>
    <property type="match status" value="1"/>
</dbReference>
<evidence type="ECO:0000256" key="4">
    <source>
        <dbReference type="ARBA" id="ARBA00023145"/>
    </source>
</evidence>
<evidence type="ECO:0000256" key="2">
    <source>
        <dbReference type="ARBA" id="ARBA00022679"/>
    </source>
</evidence>
<dbReference type="MEROPS" id="T03.013"/>
<dbReference type="PRINTS" id="PR01210">
    <property type="entry name" value="GGTRANSPTASE"/>
</dbReference>
<keyword evidence="4" id="KW-0865">Zymogen</keyword>
<comment type="similarity">
    <text evidence="1">Belongs to the gamma-glutamyltransferase family.</text>
</comment>
<dbReference type="InterPro" id="IPR043137">
    <property type="entry name" value="GGT_ssub_C"/>
</dbReference>